<feature type="chain" id="PRO_5046351190" evidence="1">
    <location>
        <begin position="20"/>
        <end position="235"/>
    </location>
</feature>
<feature type="signal peptide" evidence="1">
    <location>
        <begin position="1"/>
        <end position="19"/>
    </location>
</feature>
<dbReference type="EMBL" id="JANRMI010000001">
    <property type="protein sequence ID" value="MDG0815324.1"/>
    <property type="molecule type" value="Genomic_DNA"/>
</dbReference>
<keyword evidence="3" id="KW-1185">Reference proteome</keyword>
<protein>
    <submittedName>
        <fullName evidence="2">Uncharacterized protein</fullName>
    </submittedName>
</protein>
<dbReference type="RefSeq" id="WP_277576800.1">
    <property type="nucleotide sequence ID" value="NZ_JANRMI010000001.1"/>
</dbReference>
<sequence length="235" mass="25627">MKSLLVLVTGCLLAVTVSAQQERQESIELKAQTIAQDLQYNGRNLTREQRFEISRNLDAIRRIMKGGSTLPLPPPPPPLPAPTSNYTCVSRDNDGRNPYVLGIREGINVTRIMAATFSTEAECQGNLNSIRYVGGKSLLCLSRDNDGRNPFLVASLSGGRISRIIRTVVSTKGECDDLLGNFRPDRNNNVSFCTSRDNDGRVPYVAAILNLNSESIQTGSESFSSLGACKSFLGQ</sequence>
<comment type="caution">
    <text evidence="2">The sequence shown here is derived from an EMBL/GenBank/DDBJ whole genome shotgun (WGS) entry which is preliminary data.</text>
</comment>
<accession>A0ABT6DEQ9</accession>
<proteinExistence type="predicted"/>
<evidence type="ECO:0000313" key="3">
    <source>
        <dbReference type="Proteomes" id="UP001152321"/>
    </source>
</evidence>
<keyword evidence="1" id="KW-0732">Signal</keyword>
<evidence type="ECO:0000256" key="1">
    <source>
        <dbReference type="SAM" id="SignalP"/>
    </source>
</evidence>
<name>A0ABT6DEQ9_9BACT</name>
<gene>
    <name evidence="2" type="ORF">NWE73_03055</name>
</gene>
<reference evidence="2" key="1">
    <citation type="submission" date="2022-08" db="EMBL/GenBank/DDBJ databases">
        <title>Novel Bdellovibrio Species Isolated from Svalbard: Designation Bdellovibrio svalbardensis.</title>
        <authorList>
            <person name="Mitchell R.J."/>
            <person name="Choi S.Y."/>
        </authorList>
    </citation>
    <scope>NUCLEOTIDE SEQUENCE</scope>
    <source>
        <strain evidence="2">PAP01</strain>
    </source>
</reference>
<organism evidence="2 3">
    <name type="scientific">Bdellovibrio svalbardensis</name>
    <dbReference type="NCBI Taxonomy" id="2972972"/>
    <lineage>
        <taxon>Bacteria</taxon>
        <taxon>Pseudomonadati</taxon>
        <taxon>Bdellovibrionota</taxon>
        <taxon>Bdellovibrionia</taxon>
        <taxon>Bdellovibrionales</taxon>
        <taxon>Pseudobdellovibrionaceae</taxon>
        <taxon>Bdellovibrio</taxon>
    </lineage>
</organism>
<dbReference type="Proteomes" id="UP001152321">
    <property type="component" value="Unassembled WGS sequence"/>
</dbReference>
<evidence type="ECO:0000313" key="2">
    <source>
        <dbReference type="EMBL" id="MDG0815324.1"/>
    </source>
</evidence>